<dbReference type="PANTHER" id="PTHR42085">
    <property type="entry name" value="F-BOX DOMAIN-CONTAINING PROTEIN"/>
    <property type="match status" value="1"/>
</dbReference>
<protein>
    <submittedName>
        <fullName evidence="1">Uncharacterized protein</fullName>
    </submittedName>
</protein>
<keyword evidence="2" id="KW-1185">Reference proteome</keyword>
<reference evidence="1 2" key="1">
    <citation type="journal article" date="2020" name="Microbiol. Resour. Announc.">
        <title>Draft Genome Sequence of a Cladosporium Species Isolated from the Mesophotic Ascidian Didemnum maculosum.</title>
        <authorList>
            <person name="Gioti A."/>
            <person name="Siaperas R."/>
            <person name="Nikolaivits E."/>
            <person name="Le Goff G."/>
            <person name="Ouazzani J."/>
            <person name="Kotoulas G."/>
            <person name="Topakas E."/>
        </authorList>
    </citation>
    <scope>NUCLEOTIDE SEQUENCE [LARGE SCALE GENOMIC DNA]</scope>
    <source>
        <strain evidence="1 2">TM138-S3</strain>
    </source>
</reference>
<sequence length="294" mass="33010">MQRFSSFIARRREPVSLHPLSTEFYYHEESSSGDSISLPDISADNAFVTESVTTFASARPRKVKPPRRPLPTVPEAVPESVPDCAVDPQLVFEKSKDGSLAGLSLNGIPTERIDIRLSNGERVSWRNRNNLRDLPADVRKEIWREAFISDKKLFICACTWCRNQGANACQPPLTRTCRAFRAEALPIFYGETKFKFPVGHTPKISVPGWLKAIRMHNSALIRHLELAFFNAEHVIKILKAGDKFKVVSEVSREVNLDDDGVERLVFTATRDESEDESDASTVGTSILSFASVFR</sequence>
<dbReference type="GeneID" id="96005430"/>
<organism evidence="1 2">
    <name type="scientific">Cladosporium halotolerans</name>
    <dbReference type="NCBI Taxonomy" id="1052096"/>
    <lineage>
        <taxon>Eukaryota</taxon>
        <taxon>Fungi</taxon>
        <taxon>Dikarya</taxon>
        <taxon>Ascomycota</taxon>
        <taxon>Pezizomycotina</taxon>
        <taxon>Dothideomycetes</taxon>
        <taxon>Dothideomycetidae</taxon>
        <taxon>Cladosporiales</taxon>
        <taxon>Cladosporiaceae</taxon>
        <taxon>Cladosporium</taxon>
    </lineage>
</organism>
<evidence type="ECO:0000313" key="2">
    <source>
        <dbReference type="Proteomes" id="UP000803884"/>
    </source>
</evidence>
<dbReference type="RefSeq" id="XP_069230092.1">
    <property type="nucleotide sequence ID" value="XM_069372592.1"/>
</dbReference>
<name>A0AB34KT35_9PEZI</name>
<comment type="caution">
    <text evidence="1">The sequence shown here is derived from an EMBL/GenBank/DDBJ whole genome shotgun (WGS) entry which is preliminary data.</text>
</comment>
<proteinExistence type="predicted"/>
<dbReference type="AlphaFoldDB" id="A0AB34KT35"/>
<dbReference type="InterPro" id="IPR038883">
    <property type="entry name" value="AN11006-like"/>
</dbReference>
<dbReference type="Proteomes" id="UP000803884">
    <property type="component" value="Unassembled WGS sequence"/>
</dbReference>
<evidence type="ECO:0000313" key="1">
    <source>
        <dbReference type="EMBL" id="KAL1586987.1"/>
    </source>
</evidence>
<dbReference type="PANTHER" id="PTHR42085:SF2">
    <property type="entry name" value="F-BOX DOMAIN-CONTAINING PROTEIN"/>
    <property type="match status" value="1"/>
</dbReference>
<dbReference type="EMBL" id="JAAQHG020000012">
    <property type="protein sequence ID" value="KAL1586987.1"/>
    <property type="molecule type" value="Genomic_DNA"/>
</dbReference>
<accession>A0AB34KT35</accession>
<gene>
    <name evidence="1" type="ORF">WHR41_03986</name>
</gene>